<comment type="caution">
    <text evidence="2">The sequence shown here is derived from an EMBL/GenBank/DDBJ whole genome shotgun (WGS) entry which is preliminary data.</text>
</comment>
<evidence type="ECO:0000313" key="3">
    <source>
        <dbReference type="Proteomes" id="UP000676336"/>
    </source>
</evidence>
<sequence>MTTPDFGLHYEVMFNSNKAKCRYQKSRQIITISTFEFPVFLVDIFTPTLGSLSAKYETGGRGSGTINNYKKGASGDPGGASYGTYQIATKTGTMKGFLKFLNEKDTKMAEKLNSLTPGTDEFDEEWKNLANKEEFGTFQHDFIKSTHYDKTLSKLSTNYKLDMNLDQRSSVIKDVIWSTSVQHGPSGAAKVINNAL</sequence>
<dbReference type="Pfam" id="PF21277">
    <property type="entry name" value="T6SS_VgrG3-like_C"/>
    <property type="match status" value="1"/>
</dbReference>
<evidence type="ECO:0000259" key="1">
    <source>
        <dbReference type="Pfam" id="PF21277"/>
    </source>
</evidence>
<protein>
    <recommendedName>
        <fullName evidence="1">Type VI secretion system spike protein VgrG3-like C-terminal domain-containing protein</fullName>
    </recommendedName>
</protein>
<evidence type="ECO:0000313" key="2">
    <source>
        <dbReference type="EMBL" id="CAF5198189.1"/>
    </source>
</evidence>
<organism evidence="2 3">
    <name type="scientific">Rotaria magnacalcarata</name>
    <dbReference type="NCBI Taxonomy" id="392030"/>
    <lineage>
        <taxon>Eukaryota</taxon>
        <taxon>Metazoa</taxon>
        <taxon>Spiralia</taxon>
        <taxon>Gnathifera</taxon>
        <taxon>Rotifera</taxon>
        <taxon>Eurotatoria</taxon>
        <taxon>Bdelloidea</taxon>
        <taxon>Philodinida</taxon>
        <taxon>Philodinidae</taxon>
        <taxon>Rotaria</taxon>
    </lineage>
</organism>
<dbReference type="Proteomes" id="UP000676336">
    <property type="component" value="Unassembled WGS sequence"/>
</dbReference>
<accession>A0A8S3IG56</accession>
<name>A0A8S3IG56_9BILA</name>
<feature type="domain" description="Type VI secretion system spike protein VgrG3-like C-terminal" evidence="1">
    <location>
        <begin position="49"/>
        <end position="196"/>
    </location>
</feature>
<reference evidence="2" key="1">
    <citation type="submission" date="2021-02" db="EMBL/GenBank/DDBJ databases">
        <authorList>
            <person name="Nowell W R."/>
        </authorList>
    </citation>
    <scope>NUCLEOTIDE SEQUENCE</scope>
</reference>
<dbReference type="EMBL" id="CAJOBI010330791">
    <property type="protein sequence ID" value="CAF5198189.1"/>
    <property type="molecule type" value="Genomic_DNA"/>
</dbReference>
<dbReference type="InterPro" id="IPR049073">
    <property type="entry name" value="T6SS_VgrG3-like_C"/>
</dbReference>
<proteinExistence type="predicted"/>
<gene>
    <name evidence="2" type="ORF">SMN809_LOCUS74728</name>
</gene>
<dbReference type="AlphaFoldDB" id="A0A8S3IG56"/>
<feature type="non-terminal residue" evidence="2">
    <location>
        <position position="1"/>
    </location>
</feature>